<proteinExistence type="predicted"/>
<sequence>MLSSSAVFGLSASDGYPEEYRLLELTPEIVAQLESQSPTSASNLRVRGRATDVATLIDLEDNAHNLHTSHTSNNLYLLTTESATEPQGFSTLVLRSKINQTLELQKIRPQIRARVVEVLQWDERGPFRGTEFDQQRVDDGVEGKRITDSVLAKHVQAGDRQLHRVLAEIPAFREASTGYWRMLDSGYCMDLLRLILATQVERDWLLDSLDATMVYDALASDGEHLLFETVEAVLARFARPVESKYAIERRRVERYLAEQIFTAENMRAWPVSEFLLALHETTPPQLRSSEEHGRGEQWGSVQIPISLVRDMAYASTPIDANLLYSTGGVSFHSTLLNPLFRSSLPNEPRSRLQRLFEIKPRWSRSEVRPFLEDLVDVDLDLLETGDEKTLLAAGKAIDAWLIKFGRGVKSPSGEMVYSSRVN</sequence>
<organism evidence="1 2">
    <name type="scientific">Kickxella alabastrina</name>
    <dbReference type="NCBI Taxonomy" id="61397"/>
    <lineage>
        <taxon>Eukaryota</taxon>
        <taxon>Fungi</taxon>
        <taxon>Fungi incertae sedis</taxon>
        <taxon>Zoopagomycota</taxon>
        <taxon>Kickxellomycotina</taxon>
        <taxon>Kickxellomycetes</taxon>
        <taxon>Kickxellales</taxon>
        <taxon>Kickxellaceae</taxon>
        <taxon>Kickxella</taxon>
    </lineage>
</organism>
<accession>A0ACC1IVS3</accession>
<dbReference type="Proteomes" id="UP001150581">
    <property type="component" value="Unassembled WGS sequence"/>
</dbReference>
<protein>
    <submittedName>
        <fullName evidence="1">Ctf8p and Ctf18p associating protein</fullName>
    </submittedName>
</protein>
<evidence type="ECO:0000313" key="1">
    <source>
        <dbReference type="EMBL" id="KAJ1901628.1"/>
    </source>
</evidence>
<dbReference type="EMBL" id="JANBPG010000021">
    <property type="protein sequence ID" value="KAJ1901628.1"/>
    <property type="molecule type" value="Genomic_DNA"/>
</dbReference>
<gene>
    <name evidence="1" type="primary">DCC1_1</name>
    <name evidence="1" type="ORF">LPJ66_000653</name>
</gene>
<name>A0ACC1IVS3_9FUNG</name>
<evidence type="ECO:0000313" key="2">
    <source>
        <dbReference type="Proteomes" id="UP001150581"/>
    </source>
</evidence>
<reference evidence="1" key="1">
    <citation type="submission" date="2022-07" db="EMBL/GenBank/DDBJ databases">
        <title>Phylogenomic reconstructions and comparative analyses of Kickxellomycotina fungi.</title>
        <authorList>
            <person name="Reynolds N.K."/>
            <person name="Stajich J.E."/>
            <person name="Barry K."/>
            <person name="Grigoriev I.V."/>
            <person name="Crous P."/>
            <person name="Smith M.E."/>
        </authorList>
    </citation>
    <scope>NUCLEOTIDE SEQUENCE</scope>
    <source>
        <strain evidence="1">Benny 63K</strain>
    </source>
</reference>
<keyword evidence="2" id="KW-1185">Reference proteome</keyword>
<comment type="caution">
    <text evidence="1">The sequence shown here is derived from an EMBL/GenBank/DDBJ whole genome shotgun (WGS) entry which is preliminary data.</text>
</comment>